<name>A0A8B8MS11_9MYRT</name>
<accession>A0A8B8MS11</accession>
<reference evidence="3" key="1">
    <citation type="submission" date="2025-08" db="UniProtKB">
        <authorList>
            <consortium name="RefSeq"/>
        </authorList>
    </citation>
    <scope>IDENTIFICATION</scope>
    <source>
        <tissue evidence="3">Leaf</tissue>
    </source>
</reference>
<dbReference type="KEGG" id="rarg:115726787"/>
<organism evidence="2 3">
    <name type="scientific">Rhodamnia argentea</name>
    <dbReference type="NCBI Taxonomy" id="178133"/>
    <lineage>
        <taxon>Eukaryota</taxon>
        <taxon>Viridiplantae</taxon>
        <taxon>Streptophyta</taxon>
        <taxon>Embryophyta</taxon>
        <taxon>Tracheophyta</taxon>
        <taxon>Spermatophyta</taxon>
        <taxon>Magnoliopsida</taxon>
        <taxon>eudicotyledons</taxon>
        <taxon>Gunneridae</taxon>
        <taxon>Pentapetalae</taxon>
        <taxon>rosids</taxon>
        <taxon>malvids</taxon>
        <taxon>Myrtales</taxon>
        <taxon>Myrtaceae</taxon>
        <taxon>Myrtoideae</taxon>
        <taxon>Myrteae</taxon>
        <taxon>Australasian group</taxon>
        <taxon>Rhodamnia</taxon>
    </lineage>
</organism>
<gene>
    <name evidence="3" type="primary">LOC115726787</name>
</gene>
<dbReference type="PANTHER" id="PTHR35290">
    <property type="entry name" value="PROTEIN CASPARIAN STRIP INTEGRITY FACTOR 1-RELATED"/>
    <property type="match status" value="1"/>
</dbReference>
<sequence>MRMGVMLLKIRISLFFFSFLLLLLLLLLLLFPASLFTSCHAGRHLKSMDKLAKEVDMSEKSDQEEAWKETTSSSSSTTEEELAETIIHERLLKVNAKDYGRHDPAPALVRPPFKLIPN</sequence>
<dbReference type="AlphaFoldDB" id="A0A8B8MS11"/>
<evidence type="ECO:0000313" key="2">
    <source>
        <dbReference type="Proteomes" id="UP000827889"/>
    </source>
</evidence>
<dbReference type="RefSeq" id="XP_030512684.1">
    <property type="nucleotide sequence ID" value="XM_030656824.2"/>
</dbReference>
<dbReference type="GeneID" id="115726787"/>
<feature type="region of interest" description="Disordered" evidence="1">
    <location>
        <begin position="56"/>
        <end position="82"/>
    </location>
</feature>
<evidence type="ECO:0000256" key="1">
    <source>
        <dbReference type="SAM" id="MobiDB-lite"/>
    </source>
</evidence>
<evidence type="ECO:0000313" key="3">
    <source>
        <dbReference type="RefSeq" id="XP_030512684.1"/>
    </source>
</evidence>
<dbReference type="Proteomes" id="UP000827889">
    <property type="component" value="Chromosome 5"/>
</dbReference>
<feature type="compositionally biased region" description="Basic and acidic residues" evidence="1">
    <location>
        <begin position="56"/>
        <end position="68"/>
    </location>
</feature>
<dbReference type="OrthoDB" id="1936508at2759"/>
<keyword evidence="2" id="KW-1185">Reference proteome</keyword>
<protein>
    <submittedName>
        <fullName evidence="3">Protein CASPARIAN STRIP INTEGRITY FACTOR 2-like</fullName>
    </submittedName>
</protein>
<dbReference type="PANTHER" id="PTHR35290:SF2">
    <property type="entry name" value="PROTEIN CASPARIAN STRIP INTEGRITY FACTOR 1"/>
    <property type="match status" value="1"/>
</dbReference>
<proteinExistence type="predicted"/>
<dbReference type="InterPro" id="IPR038974">
    <property type="entry name" value="CIF1/2"/>
</dbReference>